<dbReference type="SUPFAM" id="SSF89447">
    <property type="entry name" value="AbrB/MazE/MraZ-like"/>
    <property type="match status" value="1"/>
</dbReference>
<dbReference type="PROSITE" id="PS51740">
    <property type="entry name" value="SPOVT_ABRB"/>
    <property type="match status" value="1"/>
</dbReference>
<dbReference type="GO" id="GO:0097351">
    <property type="term" value="F:toxin sequestering activity"/>
    <property type="evidence" value="ECO:0007669"/>
    <property type="project" value="InterPro"/>
</dbReference>
<evidence type="ECO:0000313" key="3">
    <source>
        <dbReference type="EMBL" id="KTS66365.1"/>
    </source>
</evidence>
<dbReference type="InterPro" id="IPR007159">
    <property type="entry name" value="SpoVT-AbrB_dom"/>
</dbReference>
<keyword evidence="1" id="KW-0238">DNA-binding</keyword>
<dbReference type="Gene3D" id="2.10.260.10">
    <property type="match status" value="1"/>
</dbReference>
<dbReference type="PANTHER" id="PTHR40516">
    <property type="entry name" value="ANTITOXIN CHPS-RELATED"/>
    <property type="match status" value="1"/>
</dbReference>
<evidence type="ECO:0000256" key="1">
    <source>
        <dbReference type="PROSITE-ProRule" id="PRU01076"/>
    </source>
</evidence>
<reference evidence="3 4" key="1">
    <citation type="journal article" date="2016" name="Front. Microbiol.">
        <title>Genomic Resource of Rice Seed Associated Bacteria.</title>
        <authorList>
            <person name="Midha S."/>
            <person name="Bansal K."/>
            <person name="Sharma S."/>
            <person name="Kumar N."/>
            <person name="Patil P.P."/>
            <person name="Chaudhry V."/>
            <person name="Patil P.B."/>
        </authorList>
    </citation>
    <scope>NUCLEOTIDE SEQUENCE [LARGE SCALE GENOMIC DNA]</scope>
    <source>
        <strain evidence="3 4">SA3</strain>
    </source>
</reference>
<evidence type="ECO:0000259" key="2">
    <source>
        <dbReference type="PROSITE" id="PS51740"/>
    </source>
</evidence>
<name>A0A8E1V6C0_9GAMM</name>
<gene>
    <name evidence="3" type="ORF">SA3R_18010</name>
</gene>
<feature type="domain" description="SpoVT-AbrB" evidence="2">
    <location>
        <begin position="4"/>
        <end position="49"/>
    </location>
</feature>
<accession>A0A8E1V6C0</accession>
<dbReference type="EMBL" id="LDSE01000031">
    <property type="protein sequence ID" value="KTS66365.1"/>
    <property type="molecule type" value="Genomic_DNA"/>
</dbReference>
<dbReference type="PANTHER" id="PTHR40516:SF1">
    <property type="entry name" value="ANTITOXIN CHPS-RELATED"/>
    <property type="match status" value="1"/>
</dbReference>
<dbReference type="SMART" id="SM00966">
    <property type="entry name" value="SpoVT_AbrB"/>
    <property type="match status" value="1"/>
</dbReference>
<dbReference type="Pfam" id="PF04014">
    <property type="entry name" value="MazE_antitoxin"/>
    <property type="match status" value="1"/>
</dbReference>
<dbReference type="AlphaFoldDB" id="A0A8E1V6C0"/>
<dbReference type="OrthoDB" id="9795766at2"/>
<evidence type="ECO:0000313" key="4">
    <source>
        <dbReference type="Proteomes" id="UP000071979"/>
    </source>
</evidence>
<proteinExistence type="predicted"/>
<dbReference type="InterPro" id="IPR037914">
    <property type="entry name" value="SpoVT-AbrB_sf"/>
</dbReference>
<dbReference type="Proteomes" id="UP000071979">
    <property type="component" value="Unassembled WGS sequence"/>
</dbReference>
<comment type="caution">
    <text evidence="3">The sequence shown here is derived from an EMBL/GenBank/DDBJ whole genome shotgun (WGS) entry which is preliminary data.</text>
</comment>
<sequence>MTTVTLKKWGNSPSIRIPSSVMQSASLSVDDKLELSVEDGKLILVPLREKVYSLDALLDEITDDNVHDKIDFGPSVGKERI</sequence>
<organism evidence="3 4">
    <name type="scientific">Pantoea dispersa</name>
    <dbReference type="NCBI Taxonomy" id="59814"/>
    <lineage>
        <taxon>Bacteria</taxon>
        <taxon>Pseudomonadati</taxon>
        <taxon>Pseudomonadota</taxon>
        <taxon>Gammaproteobacteria</taxon>
        <taxon>Enterobacterales</taxon>
        <taxon>Erwiniaceae</taxon>
        <taxon>Pantoea</taxon>
    </lineage>
</organism>
<dbReference type="GO" id="GO:0003677">
    <property type="term" value="F:DNA binding"/>
    <property type="evidence" value="ECO:0007669"/>
    <property type="project" value="UniProtKB-UniRule"/>
</dbReference>
<protein>
    <submittedName>
        <fullName evidence="3">PbsX family transcriptional regulator</fullName>
    </submittedName>
</protein>
<dbReference type="RefSeq" id="WP_058770344.1">
    <property type="nucleotide sequence ID" value="NZ_CP045216.1"/>
</dbReference>
<dbReference type="InterPro" id="IPR039052">
    <property type="entry name" value="Antitox_PemI-like"/>
</dbReference>